<comment type="caution">
    <text evidence="2">The sequence shown here is derived from an EMBL/GenBank/DDBJ whole genome shotgun (WGS) entry which is preliminary data.</text>
</comment>
<keyword evidence="2" id="KW-0645">Protease</keyword>
<dbReference type="Proteomes" id="UP000237640">
    <property type="component" value="Unassembled WGS sequence"/>
</dbReference>
<keyword evidence="3" id="KW-1185">Reference proteome</keyword>
<dbReference type="InterPro" id="IPR036034">
    <property type="entry name" value="PDZ_sf"/>
</dbReference>
<sequence length="443" mass="49572">MKLLAFFLAIFLSCFPLWISAQGFKLPSEQKLQKIKFELVNNLMLIPIEINGSDLTFVLDSGVSKPILFNLAEQDSVQINNVSEVTILGLGGGEPIKALSSTGNAFKLGKAKNYNQDMYVVLDKGINFSTSLGVPVHGIMGYDLFRDFIVEINYSAKNIKLHNPNLYEDKPDKKAQILPLTVESRKSYVKATVLSEDSADIPVKLLVDTGSSDALWLFHQPEKGLEIPHKNYEDYLGRGLSGDIFGKRSKVNGIRIGDFELKDAKAAFPYRESIGFLQNYGDRSGSLGGEILRRFNMVFDYSRGTLKLKKNGNFKAPFQYNLAGIELQHNGLRYIAERIANSNGIVQQKKGSFGNVQILLENKTRLSLVPEIVVSSIRSGSPAAEAGLKEGDVILAVNGKRIHKYKIQEILKMLNEKEGKRIRVLIERYNRDLLFTFVLKKVF</sequence>
<dbReference type="GO" id="GO:0006508">
    <property type="term" value="P:proteolysis"/>
    <property type="evidence" value="ECO:0007669"/>
    <property type="project" value="UniProtKB-KW"/>
</dbReference>
<protein>
    <submittedName>
        <fullName evidence="2">Aspartyl protease</fullName>
    </submittedName>
</protein>
<feature type="domain" description="PDZ" evidence="1">
    <location>
        <begin position="345"/>
        <end position="416"/>
    </location>
</feature>
<evidence type="ECO:0000313" key="3">
    <source>
        <dbReference type="Proteomes" id="UP000237640"/>
    </source>
</evidence>
<dbReference type="PROSITE" id="PS50106">
    <property type="entry name" value="PDZ"/>
    <property type="match status" value="1"/>
</dbReference>
<accession>A0A2T0M6T3</accession>
<evidence type="ECO:0000313" key="2">
    <source>
        <dbReference type="EMBL" id="PRX53085.1"/>
    </source>
</evidence>
<keyword evidence="2" id="KW-0378">Hydrolase</keyword>
<evidence type="ECO:0000259" key="1">
    <source>
        <dbReference type="PROSITE" id="PS50106"/>
    </source>
</evidence>
<proteinExistence type="predicted"/>
<name>A0A2T0M6T3_9FLAO</name>
<dbReference type="InterPro" id="IPR001478">
    <property type="entry name" value="PDZ"/>
</dbReference>
<dbReference type="Gene3D" id="2.40.70.10">
    <property type="entry name" value="Acid Proteases"/>
    <property type="match status" value="2"/>
</dbReference>
<dbReference type="SUPFAM" id="SSF50156">
    <property type="entry name" value="PDZ domain-like"/>
    <property type="match status" value="1"/>
</dbReference>
<dbReference type="GO" id="GO:0008233">
    <property type="term" value="F:peptidase activity"/>
    <property type="evidence" value="ECO:0007669"/>
    <property type="project" value="UniProtKB-KW"/>
</dbReference>
<dbReference type="InterPro" id="IPR041489">
    <property type="entry name" value="PDZ_6"/>
</dbReference>
<dbReference type="Gene3D" id="2.30.42.10">
    <property type="match status" value="1"/>
</dbReference>
<organism evidence="2 3">
    <name type="scientific">Flagellimonas meridianipacifica</name>
    <dbReference type="NCBI Taxonomy" id="1080225"/>
    <lineage>
        <taxon>Bacteria</taxon>
        <taxon>Pseudomonadati</taxon>
        <taxon>Bacteroidota</taxon>
        <taxon>Flavobacteriia</taxon>
        <taxon>Flavobacteriales</taxon>
        <taxon>Flavobacteriaceae</taxon>
        <taxon>Flagellimonas</taxon>
    </lineage>
</organism>
<dbReference type="InterPro" id="IPR021109">
    <property type="entry name" value="Peptidase_aspartic_dom_sf"/>
</dbReference>
<reference evidence="2 3" key="1">
    <citation type="submission" date="2018-03" db="EMBL/GenBank/DDBJ databases">
        <title>Genomic Encyclopedia of Archaeal and Bacterial Type Strains, Phase II (KMG-II): from individual species to whole genera.</title>
        <authorList>
            <person name="Goeker M."/>
        </authorList>
    </citation>
    <scope>NUCLEOTIDE SEQUENCE [LARGE SCALE GENOMIC DNA]</scope>
    <source>
        <strain evidence="2 3">DSM 25027</strain>
    </source>
</reference>
<dbReference type="SMART" id="SM00228">
    <property type="entry name" value="PDZ"/>
    <property type="match status" value="1"/>
</dbReference>
<dbReference type="Pfam" id="PF13650">
    <property type="entry name" value="Asp_protease_2"/>
    <property type="match status" value="2"/>
</dbReference>
<dbReference type="Pfam" id="PF17820">
    <property type="entry name" value="PDZ_6"/>
    <property type="match status" value="1"/>
</dbReference>
<dbReference type="AlphaFoldDB" id="A0A2T0M6T3"/>
<dbReference type="EMBL" id="PVYX01000003">
    <property type="protein sequence ID" value="PRX53085.1"/>
    <property type="molecule type" value="Genomic_DNA"/>
</dbReference>
<gene>
    <name evidence="2" type="ORF">CLV81_3986</name>
</gene>